<name>A0A085MNN8_9BILA</name>
<protein>
    <submittedName>
        <fullName evidence="1">Uncharacterized protein</fullName>
    </submittedName>
</protein>
<gene>
    <name evidence="1" type="ORF">M513_00527</name>
</gene>
<evidence type="ECO:0000313" key="2">
    <source>
        <dbReference type="Proteomes" id="UP000030764"/>
    </source>
</evidence>
<accession>A0A085MNN8</accession>
<dbReference type="AlphaFoldDB" id="A0A085MNN8"/>
<dbReference type="EMBL" id="KL363183">
    <property type="protein sequence ID" value="KFD58834.1"/>
    <property type="molecule type" value="Genomic_DNA"/>
</dbReference>
<dbReference type="Proteomes" id="UP000030764">
    <property type="component" value="Unassembled WGS sequence"/>
</dbReference>
<keyword evidence="2" id="KW-1185">Reference proteome</keyword>
<evidence type="ECO:0000313" key="1">
    <source>
        <dbReference type="EMBL" id="KFD58834.1"/>
    </source>
</evidence>
<proteinExistence type="predicted"/>
<reference evidence="1 2" key="1">
    <citation type="journal article" date="2014" name="Nat. Genet.">
        <title>Genome and transcriptome of the porcine whipworm Trichuris suis.</title>
        <authorList>
            <person name="Jex A.R."/>
            <person name="Nejsum P."/>
            <person name="Schwarz E.M."/>
            <person name="Hu L."/>
            <person name="Young N.D."/>
            <person name="Hall R.S."/>
            <person name="Korhonen P.K."/>
            <person name="Liao S."/>
            <person name="Thamsborg S."/>
            <person name="Xia J."/>
            <person name="Xu P."/>
            <person name="Wang S."/>
            <person name="Scheerlinck J.P."/>
            <person name="Hofmann A."/>
            <person name="Sternberg P.W."/>
            <person name="Wang J."/>
            <person name="Gasser R.B."/>
        </authorList>
    </citation>
    <scope>NUCLEOTIDE SEQUENCE [LARGE SCALE GENOMIC DNA]</scope>
    <source>
        <strain evidence="1">DCEP-RM93M</strain>
    </source>
</reference>
<organism evidence="1 2">
    <name type="scientific">Trichuris suis</name>
    <name type="common">pig whipworm</name>
    <dbReference type="NCBI Taxonomy" id="68888"/>
    <lineage>
        <taxon>Eukaryota</taxon>
        <taxon>Metazoa</taxon>
        <taxon>Ecdysozoa</taxon>
        <taxon>Nematoda</taxon>
        <taxon>Enoplea</taxon>
        <taxon>Dorylaimia</taxon>
        <taxon>Trichinellida</taxon>
        <taxon>Trichuridae</taxon>
        <taxon>Trichuris</taxon>
    </lineage>
</organism>
<sequence length="168" mass="18989">MLESSFPQRNRIQGHCRQVNVRKGETIIPIGSISFKATLWRLAKHDPTKCVINHSPFGHRFAEQSSLSTLSKFCRNNACLPSFPCNDNALSHNPFDDDLDTQREQGQRHLRTATVCEQACVHTPLKSKKFRSDKISWTSCMIEKGLVLKERGDKCPLLPVGIDCPVEN</sequence>